<dbReference type="OrthoDB" id="127841at2"/>
<evidence type="ECO:0000259" key="3">
    <source>
        <dbReference type="PROSITE" id="PS50106"/>
    </source>
</evidence>
<dbReference type="PANTHER" id="PTHR32060">
    <property type="entry name" value="TAIL-SPECIFIC PROTEASE"/>
    <property type="match status" value="1"/>
</dbReference>
<organism evidence="4 5">
    <name type="scientific">Granulicella mallensis (strain ATCC BAA-1857 / DSM 23137 / MP5ACTX8)</name>
    <dbReference type="NCBI Taxonomy" id="682795"/>
    <lineage>
        <taxon>Bacteria</taxon>
        <taxon>Pseudomonadati</taxon>
        <taxon>Acidobacteriota</taxon>
        <taxon>Terriglobia</taxon>
        <taxon>Terriglobales</taxon>
        <taxon>Acidobacteriaceae</taxon>
        <taxon>Granulicella</taxon>
    </lineage>
</organism>
<proteinExistence type="predicted"/>
<gene>
    <name evidence="4" type="ordered locus">AciX8_2110</name>
</gene>
<keyword evidence="5" id="KW-1185">Reference proteome</keyword>
<feature type="chain" id="PRO_5003513071" evidence="2">
    <location>
        <begin position="27"/>
        <end position="413"/>
    </location>
</feature>
<evidence type="ECO:0000256" key="1">
    <source>
        <dbReference type="SAM" id="MobiDB-lite"/>
    </source>
</evidence>
<evidence type="ECO:0000256" key="2">
    <source>
        <dbReference type="SAM" id="SignalP"/>
    </source>
</evidence>
<dbReference type="SUPFAM" id="SSF50156">
    <property type="entry name" value="PDZ domain-like"/>
    <property type="match status" value="1"/>
</dbReference>
<dbReference type="Proteomes" id="UP000007113">
    <property type="component" value="Chromosome"/>
</dbReference>
<dbReference type="InterPro" id="IPR029045">
    <property type="entry name" value="ClpP/crotonase-like_dom_sf"/>
</dbReference>
<dbReference type="AlphaFoldDB" id="G8NUI8"/>
<dbReference type="SMART" id="SM00228">
    <property type="entry name" value="PDZ"/>
    <property type="match status" value="1"/>
</dbReference>
<dbReference type="Pfam" id="PF03572">
    <property type="entry name" value="Peptidase_S41"/>
    <property type="match status" value="1"/>
</dbReference>
<dbReference type="GO" id="GO:0030288">
    <property type="term" value="C:outer membrane-bounded periplasmic space"/>
    <property type="evidence" value="ECO:0007669"/>
    <property type="project" value="TreeGrafter"/>
</dbReference>
<accession>G8NUI8</accession>
<feature type="signal peptide" evidence="2">
    <location>
        <begin position="1"/>
        <end position="26"/>
    </location>
</feature>
<dbReference type="PANTHER" id="PTHR32060:SF22">
    <property type="entry name" value="CARBOXYL-TERMINAL-PROCESSING PEPTIDASE 3, CHLOROPLASTIC"/>
    <property type="match status" value="1"/>
</dbReference>
<dbReference type="Gene3D" id="3.90.226.10">
    <property type="entry name" value="2-enoyl-CoA Hydratase, Chain A, domain 1"/>
    <property type="match status" value="1"/>
</dbReference>
<dbReference type="RefSeq" id="WP_014265317.1">
    <property type="nucleotide sequence ID" value="NC_016631.1"/>
</dbReference>
<feature type="compositionally biased region" description="Acidic residues" evidence="1">
    <location>
        <begin position="369"/>
        <end position="379"/>
    </location>
</feature>
<dbReference type="GO" id="GO:0008236">
    <property type="term" value="F:serine-type peptidase activity"/>
    <property type="evidence" value="ECO:0007669"/>
    <property type="project" value="InterPro"/>
</dbReference>
<name>G8NUI8_GRAMM</name>
<dbReference type="Gene3D" id="2.30.42.10">
    <property type="match status" value="1"/>
</dbReference>
<dbReference type="EMBL" id="CP003130">
    <property type="protein sequence ID" value="AEU36439.1"/>
    <property type="molecule type" value="Genomic_DNA"/>
</dbReference>
<dbReference type="KEGG" id="gma:AciX8_2110"/>
<dbReference type="Pfam" id="PF17820">
    <property type="entry name" value="PDZ_6"/>
    <property type="match status" value="1"/>
</dbReference>
<evidence type="ECO:0000313" key="5">
    <source>
        <dbReference type="Proteomes" id="UP000007113"/>
    </source>
</evidence>
<dbReference type="Gene3D" id="3.30.750.44">
    <property type="match status" value="1"/>
</dbReference>
<protein>
    <submittedName>
        <fullName evidence="4">Peptidase S41</fullName>
    </submittedName>
</protein>
<dbReference type="PROSITE" id="PS50106">
    <property type="entry name" value="PDZ"/>
    <property type="match status" value="1"/>
</dbReference>
<keyword evidence="2" id="KW-0732">Signal</keyword>
<dbReference type="STRING" id="682795.AciX8_2110"/>
<dbReference type="GO" id="GO:0004175">
    <property type="term" value="F:endopeptidase activity"/>
    <property type="evidence" value="ECO:0007669"/>
    <property type="project" value="TreeGrafter"/>
</dbReference>
<dbReference type="InterPro" id="IPR036034">
    <property type="entry name" value="PDZ_sf"/>
</dbReference>
<dbReference type="InterPro" id="IPR041489">
    <property type="entry name" value="PDZ_6"/>
</dbReference>
<dbReference type="InterPro" id="IPR005151">
    <property type="entry name" value="Tail-specific_protease"/>
</dbReference>
<dbReference type="SUPFAM" id="SSF52096">
    <property type="entry name" value="ClpP/crotonase"/>
    <property type="match status" value="1"/>
</dbReference>
<feature type="domain" description="PDZ" evidence="3">
    <location>
        <begin position="90"/>
        <end position="162"/>
    </location>
</feature>
<dbReference type="SMART" id="SM00245">
    <property type="entry name" value="TSPc"/>
    <property type="match status" value="1"/>
</dbReference>
<sequence precursor="true">MPKSVKISLLAVSVLLVLCIFLGVNAHGVRAAVDQSQEGAYRQINVYGEVLQHVQNDYVVDPNIPAVTEGALRGLLESLDADSSYLPPADYKAYKADKGGKAQVGLNVSKRFGYATIVSVVPGSPADKANLTDGDIIEAIGNQDTRDLSLAMIQLLLEGAPGSELQISVIRPRKVDPDKIKLNRAVVSEPAVAETMYENASILSLKPMVIDHEHVQQIEAKLKAMNKAGNKKILLDLRDVSAGDMAEATRLANFFLKSGTIATLEGQTFPKQTFTADAAKSINTTAPLVILVNRGTSGPAELVAGAVADNKRGDLVGEKTFGEGAQQKTFELPDGAALILSIAKYASPSGKKFEDEAVTPGTLVASNMDDLDSDSDDASSSDTTKTPAPVKHPSAPVDDQLTKALDMLKAKQA</sequence>
<dbReference type="GO" id="GO:0006508">
    <property type="term" value="P:proteolysis"/>
    <property type="evidence" value="ECO:0007669"/>
    <property type="project" value="InterPro"/>
</dbReference>
<evidence type="ECO:0000313" key="4">
    <source>
        <dbReference type="EMBL" id="AEU36439.1"/>
    </source>
</evidence>
<reference evidence="4 5" key="1">
    <citation type="submission" date="2011-11" db="EMBL/GenBank/DDBJ databases">
        <title>Complete sequence of Granulicella mallensis MP5ACTX8.</title>
        <authorList>
            <consortium name="US DOE Joint Genome Institute"/>
            <person name="Lucas S."/>
            <person name="Copeland A."/>
            <person name="Lapidus A."/>
            <person name="Cheng J.-F."/>
            <person name="Goodwin L."/>
            <person name="Pitluck S."/>
            <person name="Peters L."/>
            <person name="Lu M."/>
            <person name="Detter J.C."/>
            <person name="Han C."/>
            <person name="Tapia R."/>
            <person name="Land M."/>
            <person name="Hauser L."/>
            <person name="Kyrpides N."/>
            <person name="Ivanova N."/>
            <person name="Mikhailova N."/>
            <person name="Pagani I."/>
            <person name="Rawat S."/>
            <person name="Mannisto M."/>
            <person name="Haggblom M."/>
            <person name="Woyke T."/>
        </authorList>
    </citation>
    <scope>NUCLEOTIDE SEQUENCE [LARGE SCALE GENOMIC DNA]</scope>
    <source>
        <strain evidence="5">ATCC BAA-1857 / DSM 23137 / MP5ACTX8</strain>
    </source>
</reference>
<feature type="region of interest" description="Disordered" evidence="1">
    <location>
        <begin position="362"/>
        <end position="399"/>
    </location>
</feature>
<dbReference type="GO" id="GO:0007165">
    <property type="term" value="P:signal transduction"/>
    <property type="evidence" value="ECO:0007669"/>
    <property type="project" value="TreeGrafter"/>
</dbReference>
<dbReference type="eggNOG" id="COG0793">
    <property type="taxonomic scope" value="Bacteria"/>
</dbReference>
<dbReference type="HOGENOM" id="CLU_017295_3_1_0"/>
<dbReference type="InterPro" id="IPR001478">
    <property type="entry name" value="PDZ"/>
</dbReference>